<dbReference type="CDD" id="cd04590">
    <property type="entry name" value="CBS_pair_CorC_HlyC_assoc"/>
    <property type="match status" value="1"/>
</dbReference>
<accession>A0ABW8SKV2</accession>
<evidence type="ECO:0000259" key="12">
    <source>
        <dbReference type="PROSITE" id="PS51371"/>
    </source>
</evidence>
<evidence type="ECO:0000313" key="15">
    <source>
        <dbReference type="Proteomes" id="UP001623660"/>
    </source>
</evidence>
<sequence>MGMSWQNSVIFELILILILTVINAFFSAVEMAIVALNKRRVSYLAEEGNKKAHMILRLLDDPSNFLATIQVGITLAGFFASAYAATTLSTGFAIYLDKMNIPYSSKISVIIITILLSYITLVFGELFPKRIALQHSEIIAMVFIRPILFISKIMLPFVKLLSGSTNLIMKLFNLSTENVENQVSEEEIRSMIELGQENGIFNQSELQMIEGIFKFDDKLAKEVMTPRTEVFGIDIDHMFSDTVKDIIEEKYSRIPVYKDDTDNIVGILYIKDLFVEIMKNSIDDIDIRALLRTPYFVPENKNIGVLFKELQSTKNHMAILIDEYGGFSGIVTIEDLIEEVMGNIFDEYDDNEQYISKLDENTYLVSGLLSIYEVNEFLDLELKSDNSDTIGGFVVELLGSIPREGEENTVEYEDIIFKIERVDEKRIESLKIYVPDKNQDEVYDEEI</sequence>
<keyword evidence="3" id="KW-1003">Cell membrane</keyword>
<dbReference type="PROSITE" id="PS51371">
    <property type="entry name" value="CBS"/>
    <property type="match status" value="2"/>
</dbReference>
<keyword evidence="4 10" id="KW-0812">Transmembrane</keyword>
<dbReference type="Pfam" id="PF03471">
    <property type="entry name" value="CorC_HlyC"/>
    <property type="match status" value="1"/>
</dbReference>
<evidence type="ECO:0000256" key="7">
    <source>
        <dbReference type="ARBA" id="ARBA00023122"/>
    </source>
</evidence>
<feature type="transmembrane region" description="Helical" evidence="11">
    <location>
        <begin position="13"/>
        <end position="36"/>
    </location>
</feature>
<keyword evidence="7 9" id="KW-0129">CBS domain</keyword>
<dbReference type="RefSeq" id="WP_406792797.1">
    <property type="nucleotide sequence ID" value="NZ_JBJHZX010000020.1"/>
</dbReference>
<dbReference type="InterPro" id="IPR051676">
    <property type="entry name" value="UPF0053_domain"/>
</dbReference>
<keyword evidence="5" id="KW-0677">Repeat</keyword>
<evidence type="ECO:0000259" key="13">
    <source>
        <dbReference type="PROSITE" id="PS51846"/>
    </source>
</evidence>
<gene>
    <name evidence="14" type="ORF">ACJDU8_14165</name>
</gene>
<feature type="domain" description="CNNM transmembrane" evidence="13">
    <location>
        <begin position="5"/>
        <end position="205"/>
    </location>
</feature>
<evidence type="ECO:0000256" key="6">
    <source>
        <dbReference type="ARBA" id="ARBA00022989"/>
    </source>
</evidence>
<dbReference type="PANTHER" id="PTHR43099:SF2">
    <property type="entry name" value="UPF0053 PROTEIN YRKA"/>
    <property type="match status" value="1"/>
</dbReference>
<dbReference type="EMBL" id="JBJHZX010000020">
    <property type="protein sequence ID" value="MFL0196692.1"/>
    <property type="molecule type" value="Genomic_DNA"/>
</dbReference>
<dbReference type="Gene3D" id="3.30.465.10">
    <property type="match status" value="1"/>
</dbReference>
<dbReference type="PANTHER" id="PTHR43099">
    <property type="entry name" value="UPF0053 PROTEIN YRKA"/>
    <property type="match status" value="1"/>
</dbReference>
<dbReference type="SUPFAM" id="SSF56176">
    <property type="entry name" value="FAD-binding/transporter-associated domain-like"/>
    <property type="match status" value="1"/>
</dbReference>
<keyword evidence="6 10" id="KW-1133">Transmembrane helix</keyword>
<dbReference type="Proteomes" id="UP001623660">
    <property type="component" value="Unassembled WGS sequence"/>
</dbReference>
<evidence type="ECO:0000256" key="2">
    <source>
        <dbReference type="ARBA" id="ARBA00006337"/>
    </source>
</evidence>
<proteinExistence type="inferred from homology"/>
<evidence type="ECO:0000256" key="5">
    <source>
        <dbReference type="ARBA" id="ARBA00022737"/>
    </source>
</evidence>
<keyword evidence="8 10" id="KW-0472">Membrane</keyword>
<evidence type="ECO:0000256" key="9">
    <source>
        <dbReference type="PROSITE-ProRule" id="PRU00703"/>
    </source>
</evidence>
<feature type="domain" description="CBS" evidence="12">
    <location>
        <begin position="224"/>
        <end position="285"/>
    </location>
</feature>
<feature type="transmembrane region" description="Helical" evidence="11">
    <location>
        <begin position="107"/>
        <end position="126"/>
    </location>
</feature>
<dbReference type="InterPro" id="IPR046342">
    <property type="entry name" value="CBS_dom_sf"/>
</dbReference>
<keyword evidence="15" id="KW-1185">Reference proteome</keyword>
<dbReference type="Pfam" id="PF00571">
    <property type="entry name" value="CBS"/>
    <property type="match status" value="2"/>
</dbReference>
<comment type="similarity">
    <text evidence="2">Belongs to the UPF0053 family.</text>
</comment>
<reference evidence="14 15" key="1">
    <citation type="submission" date="2024-11" db="EMBL/GenBank/DDBJ databases">
        <authorList>
            <person name="Heng Y.C."/>
            <person name="Lim A.C.H."/>
            <person name="Lee J.K.Y."/>
            <person name="Kittelmann S."/>
        </authorList>
    </citation>
    <scope>NUCLEOTIDE SEQUENCE [LARGE SCALE GENOMIC DNA]</scope>
    <source>
        <strain evidence="14 15">WILCCON 0269</strain>
    </source>
</reference>
<dbReference type="SUPFAM" id="SSF54631">
    <property type="entry name" value="CBS-domain pair"/>
    <property type="match status" value="1"/>
</dbReference>
<dbReference type="InterPro" id="IPR036318">
    <property type="entry name" value="FAD-bd_PCMH-like_sf"/>
</dbReference>
<evidence type="ECO:0000256" key="8">
    <source>
        <dbReference type="ARBA" id="ARBA00023136"/>
    </source>
</evidence>
<evidence type="ECO:0000256" key="3">
    <source>
        <dbReference type="ARBA" id="ARBA00022475"/>
    </source>
</evidence>
<evidence type="ECO:0000256" key="4">
    <source>
        <dbReference type="ARBA" id="ARBA00022692"/>
    </source>
</evidence>
<dbReference type="PROSITE" id="PS51846">
    <property type="entry name" value="CNNM"/>
    <property type="match status" value="1"/>
</dbReference>
<dbReference type="InterPro" id="IPR005170">
    <property type="entry name" value="Transptr-assoc_dom"/>
</dbReference>
<dbReference type="Gene3D" id="3.10.580.10">
    <property type="entry name" value="CBS-domain"/>
    <property type="match status" value="1"/>
</dbReference>
<feature type="transmembrane region" description="Helical" evidence="11">
    <location>
        <begin position="65"/>
        <end position="95"/>
    </location>
</feature>
<dbReference type="InterPro" id="IPR002550">
    <property type="entry name" value="CNNM"/>
</dbReference>
<evidence type="ECO:0000256" key="10">
    <source>
        <dbReference type="PROSITE-ProRule" id="PRU01193"/>
    </source>
</evidence>
<evidence type="ECO:0000256" key="11">
    <source>
        <dbReference type="SAM" id="Phobius"/>
    </source>
</evidence>
<dbReference type="InterPro" id="IPR000644">
    <property type="entry name" value="CBS_dom"/>
</dbReference>
<evidence type="ECO:0000256" key="1">
    <source>
        <dbReference type="ARBA" id="ARBA00004651"/>
    </source>
</evidence>
<feature type="domain" description="CBS" evidence="12">
    <location>
        <begin position="290"/>
        <end position="347"/>
    </location>
</feature>
<dbReference type="InterPro" id="IPR016169">
    <property type="entry name" value="FAD-bd_PCMH_sub2"/>
</dbReference>
<dbReference type="Pfam" id="PF01595">
    <property type="entry name" value="CNNM"/>
    <property type="match status" value="1"/>
</dbReference>
<comment type="caution">
    <text evidence="14">The sequence shown here is derived from an EMBL/GenBank/DDBJ whole genome shotgun (WGS) entry which is preliminary data.</text>
</comment>
<name>A0ABW8SKV2_9CLOT</name>
<dbReference type="SMART" id="SM01091">
    <property type="entry name" value="CorC_HlyC"/>
    <property type="match status" value="1"/>
</dbReference>
<protein>
    <submittedName>
        <fullName evidence="14">Hemolysin family protein</fullName>
    </submittedName>
</protein>
<comment type="subcellular location">
    <subcellularLocation>
        <location evidence="1">Cell membrane</location>
        <topology evidence="1">Multi-pass membrane protein</topology>
    </subcellularLocation>
</comment>
<evidence type="ECO:0000313" key="14">
    <source>
        <dbReference type="EMBL" id="MFL0196692.1"/>
    </source>
</evidence>
<dbReference type="InterPro" id="IPR044751">
    <property type="entry name" value="Ion_transp-like_CBS"/>
</dbReference>
<organism evidence="14 15">
    <name type="scientific">Candidatus Clostridium eludens</name>
    <dbReference type="NCBI Taxonomy" id="3381663"/>
    <lineage>
        <taxon>Bacteria</taxon>
        <taxon>Bacillati</taxon>
        <taxon>Bacillota</taxon>
        <taxon>Clostridia</taxon>
        <taxon>Eubacteriales</taxon>
        <taxon>Clostridiaceae</taxon>
        <taxon>Clostridium</taxon>
    </lineage>
</organism>